<protein>
    <submittedName>
        <fullName evidence="1">Uncharacterized protein</fullName>
    </submittedName>
</protein>
<comment type="caution">
    <text evidence="1">The sequence shown here is derived from an EMBL/GenBank/DDBJ whole genome shotgun (WGS) entry which is preliminary data.</text>
</comment>
<dbReference type="RefSeq" id="XP_005648848.1">
    <property type="nucleotide sequence ID" value="XM_005648791.1"/>
</dbReference>
<reference evidence="1 2" key="1">
    <citation type="journal article" date="2012" name="Genome Biol.">
        <title>The genome of the polar eukaryotic microalga coccomyxa subellipsoidea reveals traits of cold adaptation.</title>
        <authorList>
            <person name="Blanc G."/>
            <person name="Agarkova I."/>
            <person name="Grimwood J."/>
            <person name="Kuo A."/>
            <person name="Brueggeman A."/>
            <person name="Dunigan D."/>
            <person name="Gurnon J."/>
            <person name="Ladunga I."/>
            <person name="Lindquist E."/>
            <person name="Lucas S."/>
            <person name="Pangilinan J."/>
            <person name="Proschold T."/>
            <person name="Salamov A."/>
            <person name="Schmutz J."/>
            <person name="Weeks D."/>
            <person name="Yamada T."/>
            <person name="Claverie J.M."/>
            <person name="Grigoriev I."/>
            <person name="Van Etten J."/>
            <person name="Lomsadze A."/>
            <person name="Borodovsky M."/>
        </authorList>
    </citation>
    <scope>NUCLEOTIDE SEQUENCE [LARGE SCALE GENOMIC DNA]</scope>
    <source>
        <strain evidence="1 2">C-169</strain>
    </source>
</reference>
<dbReference type="KEGG" id="csl:COCSUDRAFT_41552"/>
<evidence type="ECO:0000313" key="1">
    <source>
        <dbReference type="EMBL" id="EIE24304.1"/>
    </source>
</evidence>
<sequence>MGDHGDGNLPASSPTSIIKHLETRAAYEKLSILDKGLLINYLQHKSGARVTAVLTEPIWKLVGRVEEMSALKDPEWTHVGVITADIRRDWFFFDTRMSLERLDIFLEFYPARPAPRLGRINMAELELLMYPAGHRTFPRTAVYSKSDALPCTAAYTEKGLHLASSQSLLAVSAGV</sequence>
<name>I0Z0Y5_COCSC</name>
<dbReference type="Proteomes" id="UP000007264">
    <property type="component" value="Unassembled WGS sequence"/>
</dbReference>
<evidence type="ECO:0000313" key="2">
    <source>
        <dbReference type="Proteomes" id="UP000007264"/>
    </source>
</evidence>
<keyword evidence="2" id="KW-1185">Reference proteome</keyword>
<accession>I0Z0Y5</accession>
<dbReference type="AlphaFoldDB" id="I0Z0Y5"/>
<dbReference type="GeneID" id="17042302"/>
<proteinExistence type="predicted"/>
<dbReference type="EMBL" id="AGSI01000006">
    <property type="protein sequence ID" value="EIE24304.1"/>
    <property type="molecule type" value="Genomic_DNA"/>
</dbReference>
<gene>
    <name evidence="1" type="ORF">COCSUDRAFT_41552</name>
</gene>
<organism evidence="1 2">
    <name type="scientific">Coccomyxa subellipsoidea (strain C-169)</name>
    <name type="common">Green microalga</name>
    <dbReference type="NCBI Taxonomy" id="574566"/>
    <lineage>
        <taxon>Eukaryota</taxon>
        <taxon>Viridiplantae</taxon>
        <taxon>Chlorophyta</taxon>
        <taxon>core chlorophytes</taxon>
        <taxon>Trebouxiophyceae</taxon>
        <taxon>Trebouxiophyceae incertae sedis</taxon>
        <taxon>Coccomyxaceae</taxon>
        <taxon>Coccomyxa</taxon>
        <taxon>Coccomyxa subellipsoidea</taxon>
    </lineage>
</organism>